<name>A0ABQ5FLU4_9ASTR</name>
<dbReference type="PANTHER" id="PTHR19846:SF0">
    <property type="entry name" value="PRE-MRNA PROCESSING FACTOR 4"/>
    <property type="match status" value="1"/>
</dbReference>
<dbReference type="Proteomes" id="UP001151760">
    <property type="component" value="Unassembled WGS sequence"/>
</dbReference>
<accession>A0ABQ5FLU4</accession>
<dbReference type="InterPro" id="IPR001680">
    <property type="entry name" value="WD40_rpt"/>
</dbReference>
<evidence type="ECO:0000313" key="3">
    <source>
        <dbReference type="Proteomes" id="UP001151760"/>
    </source>
</evidence>
<dbReference type="PROSITE" id="PS50082">
    <property type="entry name" value="WD_REPEATS_2"/>
    <property type="match status" value="1"/>
</dbReference>
<evidence type="ECO:0000256" key="1">
    <source>
        <dbReference type="PROSITE-ProRule" id="PRU00221"/>
    </source>
</evidence>
<keyword evidence="3" id="KW-1185">Reference proteome</keyword>
<dbReference type="PANTHER" id="PTHR19846">
    <property type="entry name" value="WD40 REPEAT PROTEIN"/>
    <property type="match status" value="1"/>
</dbReference>
<comment type="caution">
    <text evidence="2">The sequence shown here is derived from an EMBL/GenBank/DDBJ whole genome shotgun (WGS) entry which is preliminary data.</text>
</comment>
<dbReference type="Gene3D" id="2.130.10.10">
    <property type="entry name" value="YVTN repeat-like/Quinoprotein amine dehydrogenase"/>
    <property type="match status" value="1"/>
</dbReference>
<evidence type="ECO:0000313" key="2">
    <source>
        <dbReference type="EMBL" id="GJT64326.1"/>
    </source>
</evidence>
<dbReference type="EMBL" id="BQNB010017533">
    <property type="protein sequence ID" value="GJT64326.1"/>
    <property type="molecule type" value="Genomic_DNA"/>
</dbReference>
<dbReference type="InterPro" id="IPR036322">
    <property type="entry name" value="WD40_repeat_dom_sf"/>
</dbReference>
<sequence>MLSSVNLGKCHEYYWQKWISFFDCGWRLWGTETGEELLYQQGHSLSVYGLAFHPDASLAASCGLIVLVRVWDLRPGGSILALEENIKEDQEKRLRAARKSIQCTASSLILRLTSRNSPLTPLDSIVSAVSLSYATLIRNRILTQDYPLWPKNGISCIQHSRSGLPLRSH</sequence>
<reference evidence="2" key="1">
    <citation type="journal article" date="2022" name="Int. J. Mol. Sci.">
        <title>Draft Genome of Tanacetum Coccineum: Genomic Comparison of Closely Related Tanacetum-Family Plants.</title>
        <authorList>
            <person name="Yamashiro T."/>
            <person name="Shiraishi A."/>
            <person name="Nakayama K."/>
            <person name="Satake H."/>
        </authorList>
    </citation>
    <scope>NUCLEOTIDE SEQUENCE</scope>
</reference>
<reference evidence="2" key="2">
    <citation type="submission" date="2022-01" db="EMBL/GenBank/DDBJ databases">
        <authorList>
            <person name="Yamashiro T."/>
            <person name="Shiraishi A."/>
            <person name="Satake H."/>
            <person name="Nakayama K."/>
        </authorList>
    </citation>
    <scope>NUCLEOTIDE SEQUENCE</scope>
</reference>
<feature type="repeat" description="WD" evidence="1">
    <location>
        <begin position="40"/>
        <end position="81"/>
    </location>
</feature>
<keyword evidence="1" id="KW-0853">WD repeat</keyword>
<dbReference type="SUPFAM" id="SSF50978">
    <property type="entry name" value="WD40 repeat-like"/>
    <property type="match status" value="1"/>
</dbReference>
<protein>
    <submittedName>
        <fullName evidence="2">U4/U6 small nuclear ribonucleoprotein PRP4-like protein</fullName>
    </submittedName>
</protein>
<gene>
    <name evidence="2" type="ORF">Tco_1015806</name>
</gene>
<proteinExistence type="predicted"/>
<dbReference type="InterPro" id="IPR015943">
    <property type="entry name" value="WD40/YVTN_repeat-like_dom_sf"/>
</dbReference>
<organism evidence="2 3">
    <name type="scientific">Tanacetum coccineum</name>
    <dbReference type="NCBI Taxonomy" id="301880"/>
    <lineage>
        <taxon>Eukaryota</taxon>
        <taxon>Viridiplantae</taxon>
        <taxon>Streptophyta</taxon>
        <taxon>Embryophyta</taxon>
        <taxon>Tracheophyta</taxon>
        <taxon>Spermatophyta</taxon>
        <taxon>Magnoliopsida</taxon>
        <taxon>eudicotyledons</taxon>
        <taxon>Gunneridae</taxon>
        <taxon>Pentapetalae</taxon>
        <taxon>asterids</taxon>
        <taxon>campanulids</taxon>
        <taxon>Asterales</taxon>
        <taxon>Asteraceae</taxon>
        <taxon>Asteroideae</taxon>
        <taxon>Anthemideae</taxon>
        <taxon>Anthemidinae</taxon>
        <taxon>Tanacetum</taxon>
    </lineage>
</organism>